<reference evidence="2" key="1">
    <citation type="journal article" date="2019" name="Int. J. Syst. Evol. Microbiol.">
        <title>The Global Catalogue of Microorganisms (GCM) 10K type strain sequencing project: providing services to taxonomists for standard genome sequencing and annotation.</title>
        <authorList>
            <consortium name="The Broad Institute Genomics Platform"/>
            <consortium name="The Broad Institute Genome Sequencing Center for Infectious Disease"/>
            <person name="Wu L."/>
            <person name="Ma J."/>
        </authorList>
    </citation>
    <scope>NUCLEOTIDE SEQUENCE [LARGE SCALE GENOMIC DNA]</scope>
    <source>
        <strain evidence="2">CGMCC 1.16305</strain>
    </source>
</reference>
<gene>
    <name evidence="1" type="ORF">ACFQRG_00845</name>
</gene>
<sequence>MNIKKTAVVNFQQLSINSIDTSSGVFIGQIQANGWYNSKKDNFGFGTVSNSKIKDTVQIVIDNDNIDMPINNYKYNLYDKGLKDKDGQINNAYDKEEGYSQKDEESLQQDIQFNDININDSSTNAAVTIGRSLLDGWHSQTKNNYGLGRFIGEIYAEYLAGNVNDQDLLDAATYTHNINSPDTSFRRKIDS</sequence>
<organism evidence="1 2">
    <name type="scientific">Scopulibacillus cellulosilyticus</name>
    <dbReference type="NCBI Taxonomy" id="2665665"/>
    <lineage>
        <taxon>Bacteria</taxon>
        <taxon>Bacillati</taxon>
        <taxon>Bacillota</taxon>
        <taxon>Bacilli</taxon>
        <taxon>Bacillales</taxon>
        <taxon>Sporolactobacillaceae</taxon>
        <taxon>Scopulibacillus</taxon>
    </lineage>
</organism>
<dbReference type="EMBL" id="JBHTCO010000001">
    <property type="protein sequence ID" value="MFC7391559.1"/>
    <property type="molecule type" value="Genomic_DNA"/>
</dbReference>
<dbReference type="Proteomes" id="UP001596505">
    <property type="component" value="Unassembled WGS sequence"/>
</dbReference>
<keyword evidence="2" id="KW-1185">Reference proteome</keyword>
<dbReference type="RefSeq" id="WP_380962678.1">
    <property type="nucleotide sequence ID" value="NZ_JBHTCO010000001.1"/>
</dbReference>
<accession>A0ABW2PR17</accession>
<evidence type="ECO:0000313" key="2">
    <source>
        <dbReference type="Proteomes" id="UP001596505"/>
    </source>
</evidence>
<name>A0ABW2PR17_9BACL</name>
<comment type="caution">
    <text evidence="1">The sequence shown here is derived from an EMBL/GenBank/DDBJ whole genome shotgun (WGS) entry which is preliminary data.</text>
</comment>
<protein>
    <submittedName>
        <fullName evidence="1">Uncharacterized protein</fullName>
    </submittedName>
</protein>
<proteinExistence type="predicted"/>
<evidence type="ECO:0000313" key="1">
    <source>
        <dbReference type="EMBL" id="MFC7391559.1"/>
    </source>
</evidence>